<feature type="compositionally biased region" description="Basic and acidic residues" evidence="19">
    <location>
        <begin position="620"/>
        <end position="632"/>
    </location>
</feature>
<dbReference type="FunFam" id="3.30.470.30:FF:000003">
    <property type="entry name" value="DNA ligase"/>
    <property type="match status" value="1"/>
</dbReference>
<dbReference type="Gene3D" id="1.10.3260.10">
    <property type="entry name" value="DNA ligase, ATP-dependent, N-terminal domain"/>
    <property type="match status" value="1"/>
</dbReference>
<dbReference type="GO" id="GO:0006310">
    <property type="term" value="P:DNA recombination"/>
    <property type="evidence" value="ECO:0007669"/>
    <property type="project" value="UniProtKB-KW"/>
</dbReference>
<dbReference type="SUPFAM" id="SSF50249">
    <property type="entry name" value="Nucleic acid-binding proteins"/>
    <property type="match status" value="1"/>
</dbReference>
<keyword evidence="7" id="KW-0235">DNA replication</keyword>
<feature type="domain" description="ATP-dependent DNA ligase family profile" evidence="20">
    <location>
        <begin position="340"/>
        <end position="474"/>
    </location>
</feature>
<evidence type="ECO:0000256" key="7">
    <source>
        <dbReference type="ARBA" id="ARBA00022705"/>
    </source>
</evidence>
<dbReference type="PANTHER" id="PTHR45674">
    <property type="entry name" value="DNA LIGASE 1/3 FAMILY MEMBER"/>
    <property type="match status" value="1"/>
</dbReference>
<dbReference type="SUPFAM" id="SSF56091">
    <property type="entry name" value="DNA ligase/mRNA capping enzyme, catalytic domain"/>
    <property type="match status" value="1"/>
</dbReference>
<dbReference type="Gene3D" id="2.40.50.140">
    <property type="entry name" value="Nucleic acid-binding proteins"/>
    <property type="match status" value="1"/>
</dbReference>
<evidence type="ECO:0000313" key="21">
    <source>
        <dbReference type="EMBL" id="BDT62823.1"/>
    </source>
</evidence>
<dbReference type="FunFam" id="2.40.50.140:FF:000085">
    <property type="entry name" value="DNA ligase"/>
    <property type="match status" value="1"/>
</dbReference>
<evidence type="ECO:0000256" key="5">
    <source>
        <dbReference type="ARBA" id="ARBA00022598"/>
    </source>
</evidence>
<evidence type="ECO:0000256" key="2">
    <source>
        <dbReference type="ARBA" id="ARBA00007572"/>
    </source>
</evidence>
<dbReference type="GO" id="GO:0006302">
    <property type="term" value="P:double-strand break repair"/>
    <property type="evidence" value="ECO:0007669"/>
    <property type="project" value="TreeGrafter"/>
</dbReference>
<evidence type="ECO:0000256" key="15">
    <source>
        <dbReference type="ARBA" id="ARBA00023306"/>
    </source>
</evidence>
<dbReference type="PANTHER" id="PTHR45674:SF9">
    <property type="entry name" value="DNA LIGASE 3"/>
    <property type="match status" value="1"/>
</dbReference>
<evidence type="ECO:0000256" key="3">
    <source>
        <dbReference type="ARBA" id="ARBA00012727"/>
    </source>
</evidence>
<dbReference type="GO" id="GO:0003677">
    <property type="term" value="F:DNA binding"/>
    <property type="evidence" value="ECO:0007669"/>
    <property type="project" value="InterPro"/>
</dbReference>
<dbReference type="InterPro" id="IPR012308">
    <property type="entry name" value="DNA_ligase_ATP-dep_N"/>
</dbReference>
<keyword evidence="11 17" id="KW-0067">ATP-binding</keyword>
<evidence type="ECO:0000256" key="17">
    <source>
        <dbReference type="RuleBase" id="RU000617"/>
    </source>
</evidence>
<evidence type="ECO:0000256" key="4">
    <source>
        <dbReference type="ARBA" id="ARBA00013308"/>
    </source>
</evidence>
<evidence type="ECO:0000256" key="12">
    <source>
        <dbReference type="ARBA" id="ARBA00022842"/>
    </source>
</evidence>
<dbReference type="NCBIfam" id="TIGR00574">
    <property type="entry name" value="dnl1"/>
    <property type="match status" value="1"/>
</dbReference>
<keyword evidence="13 17" id="KW-0233">DNA recombination</keyword>
<evidence type="ECO:0000256" key="13">
    <source>
        <dbReference type="ARBA" id="ARBA00023172"/>
    </source>
</evidence>
<dbReference type="PROSITE" id="PS00697">
    <property type="entry name" value="DNA_LIGASE_A1"/>
    <property type="match status" value="1"/>
</dbReference>
<keyword evidence="6" id="KW-0132">Cell division</keyword>
<dbReference type="InterPro" id="IPR012310">
    <property type="entry name" value="DNA_ligase_ATP-dep_cent"/>
</dbReference>
<protein>
    <recommendedName>
        <fullName evidence="4 17">DNA ligase</fullName>
        <ecNumber evidence="3 17">6.5.1.1</ecNumber>
    </recommendedName>
</protein>
<evidence type="ECO:0000256" key="9">
    <source>
        <dbReference type="ARBA" id="ARBA00022741"/>
    </source>
</evidence>
<dbReference type="FunFam" id="1.10.3260.10:FF:000002">
    <property type="entry name" value="DNA ligase"/>
    <property type="match status" value="1"/>
</dbReference>
<dbReference type="InterPro" id="IPR012309">
    <property type="entry name" value="DNA_ligase_ATP-dep_C"/>
</dbReference>
<dbReference type="GO" id="GO:0003910">
    <property type="term" value="F:DNA ligase (ATP) activity"/>
    <property type="evidence" value="ECO:0007669"/>
    <property type="project" value="UniProtKB-EC"/>
</dbReference>
<feature type="region of interest" description="Disordered" evidence="19">
    <location>
        <begin position="586"/>
        <end position="666"/>
    </location>
</feature>
<dbReference type="PROSITE" id="PS50160">
    <property type="entry name" value="DNA_LIGASE_A3"/>
    <property type="match status" value="1"/>
</dbReference>
<evidence type="ECO:0000256" key="16">
    <source>
        <dbReference type="ARBA" id="ARBA00034787"/>
    </source>
</evidence>
<keyword evidence="14 17" id="KW-0234">DNA repair</keyword>
<dbReference type="InterPro" id="IPR000977">
    <property type="entry name" value="DNA_ligase_ATP-dep"/>
</dbReference>
<organism evidence="21">
    <name type="scientific">Metapenaeus joyneri majanivirus</name>
    <dbReference type="NCBI Taxonomy" id="2984280"/>
    <lineage>
        <taxon>Viruses</taxon>
        <taxon>Viruses incertae sedis</taxon>
        <taxon>Naldaviricetes</taxon>
        <taxon>Nimaviridae</taxon>
    </lineage>
</organism>
<proteinExistence type="inferred from homology"/>
<dbReference type="Gene3D" id="3.30.1490.70">
    <property type="match status" value="1"/>
</dbReference>
<feature type="compositionally biased region" description="Polar residues" evidence="19">
    <location>
        <begin position="586"/>
        <end position="613"/>
    </location>
</feature>
<dbReference type="GO" id="GO:0006273">
    <property type="term" value="P:lagging strand elongation"/>
    <property type="evidence" value="ECO:0007669"/>
    <property type="project" value="TreeGrafter"/>
</dbReference>
<dbReference type="EC" id="6.5.1.1" evidence="3 17"/>
<dbReference type="Pfam" id="PF04679">
    <property type="entry name" value="DNA_ligase_A_C"/>
    <property type="match status" value="1"/>
</dbReference>
<keyword evidence="8" id="KW-0479">Metal-binding</keyword>
<dbReference type="GO" id="GO:0005524">
    <property type="term" value="F:ATP binding"/>
    <property type="evidence" value="ECO:0007669"/>
    <property type="project" value="UniProtKB-KW"/>
</dbReference>
<evidence type="ECO:0000256" key="11">
    <source>
        <dbReference type="ARBA" id="ARBA00022840"/>
    </source>
</evidence>
<keyword evidence="12" id="KW-0460">Magnesium</keyword>
<dbReference type="CDD" id="cd07902">
    <property type="entry name" value="Adenylation_DNA_ligase_III"/>
    <property type="match status" value="1"/>
</dbReference>
<evidence type="ECO:0000256" key="10">
    <source>
        <dbReference type="ARBA" id="ARBA00022763"/>
    </source>
</evidence>
<keyword evidence="15" id="KW-0131">Cell cycle</keyword>
<comment type="cofactor">
    <cofactor evidence="1">
        <name>Mg(2+)</name>
        <dbReference type="ChEBI" id="CHEBI:18420"/>
    </cofactor>
</comment>
<accession>A0A9C7F0L8</accession>
<keyword evidence="9 17" id="KW-0547">Nucleotide-binding</keyword>
<dbReference type="Pfam" id="PF04675">
    <property type="entry name" value="DNA_ligase_A_N"/>
    <property type="match status" value="1"/>
</dbReference>
<name>A0A9C7F0L8_9VIRU</name>
<dbReference type="CDD" id="cd07967">
    <property type="entry name" value="OBF_DNA_ligase_III"/>
    <property type="match status" value="1"/>
</dbReference>
<evidence type="ECO:0000256" key="1">
    <source>
        <dbReference type="ARBA" id="ARBA00001946"/>
    </source>
</evidence>
<keyword evidence="10 17" id="KW-0227">DNA damage</keyword>
<comment type="catalytic activity">
    <reaction evidence="17">
        <text>ATP + (deoxyribonucleotide)n-3'-hydroxyl + 5'-phospho-(deoxyribonucleotide)m = (deoxyribonucleotide)n+m + AMP + diphosphate.</text>
        <dbReference type="EC" id="6.5.1.1"/>
    </reaction>
</comment>
<evidence type="ECO:0000256" key="6">
    <source>
        <dbReference type="ARBA" id="ARBA00022618"/>
    </source>
</evidence>
<dbReference type="InterPro" id="IPR036599">
    <property type="entry name" value="DNA_ligase_N_sf"/>
</dbReference>
<dbReference type="Gene3D" id="3.30.470.30">
    <property type="entry name" value="DNA ligase/mRNA capping enzyme"/>
    <property type="match status" value="1"/>
</dbReference>
<sequence>MDSNNMDNGMDRNNMDNAFKEFRRICDNIADEPSYTGKTNIVATFLKSGTNKDKFQGDLRLWVKLLLPGVIKRVYNLQSKQLIKLFSQLFDANQEEMLEDLEQGDVAETIRTFFENSSKLPPANKATLSIQDVDDFLKELTGMTKEEEQSCVLKKIAQRCTANDLKMIIRLIKSDLRINAGAKHILDALHNDAYEAFQTTRNIDAVLDQIILSKTTGEMIKMKAQVMTPVLPMLAEACKSVEYAFKKCPSGIMYSEIKYDGERVQVHKMGNKFLYFSRSLKPVMPHKLNLVVLQVSHFKDYIPKAFPHGKDIILDAEIIMMDTKTGNPLPFGTLGVHKKSEFKDATVCLFVFDCLHYNGEDLMNKPISERKKILEKNMVEIKNHVMFSEMKEIKRKEDLREMINRILKQGLEGLVLKDVNSIYEPGKRHWLKVKKDYLNDGAMADTADLVVLGAWYGTGKKGGMMSVFLMGCYDEKINKWCTVTKVHTGHDDGALERLQTELNMVKISQDPDRVPSWLKCNKSMIPDFVAADPKNSPVWEITGAEFTRHQIHTADGISIRFPRVTRVRSDKTWEQATNLTYLQELSGDSSSSTLVKDPSRGNTMLKATNLSSDSPKKRKNTPEKTKGREKLQRTLSSCVSTEKRDTESKDESKKTDALPREKTEKR</sequence>
<keyword evidence="5 17" id="KW-0436">Ligase</keyword>
<dbReference type="InterPro" id="IPR012340">
    <property type="entry name" value="NA-bd_OB-fold"/>
</dbReference>
<evidence type="ECO:0000256" key="8">
    <source>
        <dbReference type="ARBA" id="ARBA00022723"/>
    </source>
</evidence>
<dbReference type="PROSITE" id="PS00333">
    <property type="entry name" value="DNA_LIGASE_A2"/>
    <property type="match status" value="1"/>
</dbReference>
<reference evidence="21" key="1">
    <citation type="submission" date="2022-10" db="EMBL/GenBank/DDBJ databases">
        <title>Genome sequences of endogenous nimaviruses in decapod crustaceans.</title>
        <authorList>
            <person name="Kawato S."/>
            <person name="Nozaki R."/>
            <person name="Kondo H."/>
            <person name="Hirono I."/>
        </authorList>
    </citation>
    <scope>NUCLEOTIDE SEQUENCE</scope>
    <source>
        <strain evidence="21">Tokushima2020</strain>
    </source>
</reference>
<dbReference type="SUPFAM" id="SSF117018">
    <property type="entry name" value="ATP-dependent DNA ligase DNA-binding domain"/>
    <property type="match status" value="1"/>
</dbReference>
<comment type="similarity">
    <text evidence="2 18">Belongs to the ATP-dependent DNA ligase family.</text>
</comment>
<dbReference type="GO" id="GO:0051301">
    <property type="term" value="P:cell division"/>
    <property type="evidence" value="ECO:0007669"/>
    <property type="project" value="UniProtKB-KW"/>
</dbReference>
<evidence type="ECO:0000256" key="14">
    <source>
        <dbReference type="ARBA" id="ARBA00023204"/>
    </source>
</evidence>
<evidence type="ECO:0000259" key="20">
    <source>
        <dbReference type="PROSITE" id="PS50160"/>
    </source>
</evidence>
<dbReference type="InterPro" id="IPR016059">
    <property type="entry name" value="DNA_ligase_ATP-dep_CS"/>
</dbReference>
<dbReference type="GO" id="GO:0071897">
    <property type="term" value="P:DNA biosynthetic process"/>
    <property type="evidence" value="ECO:0007669"/>
    <property type="project" value="InterPro"/>
</dbReference>
<dbReference type="EMBL" id="LC738878">
    <property type="protein sequence ID" value="BDT62823.1"/>
    <property type="molecule type" value="Genomic_DNA"/>
</dbReference>
<dbReference type="Pfam" id="PF01068">
    <property type="entry name" value="DNA_ligase_A_M"/>
    <property type="match status" value="1"/>
</dbReference>
<evidence type="ECO:0000256" key="19">
    <source>
        <dbReference type="SAM" id="MobiDB-lite"/>
    </source>
</evidence>
<dbReference type="GO" id="GO:0046872">
    <property type="term" value="F:metal ion binding"/>
    <property type="evidence" value="ECO:0007669"/>
    <property type="project" value="UniProtKB-KW"/>
</dbReference>
<comment type="subunit">
    <text evidence="16">Interacts with host TOP2A and TOP2B.</text>
</comment>
<feature type="compositionally biased region" description="Basic and acidic residues" evidence="19">
    <location>
        <begin position="641"/>
        <end position="666"/>
    </location>
</feature>
<dbReference type="InterPro" id="IPR050191">
    <property type="entry name" value="ATP-dep_DNA_ligase"/>
</dbReference>
<evidence type="ECO:0000256" key="18">
    <source>
        <dbReference type="RuleBase" id="RU004196"/>
    </source>
</evidence>